<feature type="domain" description="Integrase catalytic" evidence="1">
    <location>
        <begin position="1"/>
        <end position="84"/>
    </location>
</feature>
<evidence type="ECO:0000313" key="3">
    <source>
        <dbReference type="Proteomes" id="UP001501321"/>
    </source>
</evidence>
<dbReference type="InterPro" id="IPR001584">
    <property type="entry name" value="Integrase_cat-core"/>
</dbReference>
<keyword evidence="3" id="KW-1185">Reference proteome</keyword>
<gene>
    <name evidence="2" type="ORF">GCM10023095_28830</name>
</gene>
<dbReference type="EMBL" id="BAABFC010000023">
    <property type="protein sequence ID" value="GAA4503094.1"/>
    <property type="molecule type" value="Genomic_DNA"/>
</dbReference>
<dbReference type="Pfam" id="PF13683">
    <property type="entry name" value="rve_3"/>
    <property type="match status" value="1"/>
</dbReference>
<protein>
    <recommendedName>
        <fullName evidence="1">Integrase catalytic domain-containing protein</fullName>
    </recommendedName>
</protein>
<evidence type="ECO:0000259" key="1">
    <source>
        <dbReference type="PROSITE" id="PS50994"/>
    </source>
</evidence>
<dbReference type="SUPFAM" id="SSF53098">
    <property type="entry name" value="Ribonuclease H-like"/>
    <property type="match status" value="1"/>
</dbReference>
<proteinExistence type="predicted"/>
<reference evidence="3" key="1">
    <citation type="journal article" date="2019" name="Int. J. Syst. Evol. Microbiol.">
        <title>The Global Catalogue of Microorganisms (GCM) 10K type strain sequencing project: providing services to taxonomists for standard genome sequencing and annotation.</title>
        <authorList>
            <consortium name="The Broad Institute Genomics Platform"/>
            <consortium name="The Broad Institute Genome Sequencing Center for Infectious Disease"/>
            <person name="Wu L."/>
            <person name="Ma J."/>
        </authorList>
    </citation>
    <scope>NUCLEOTIDE SEQUENCE [LARGE SCALE GENOMIC DNA]</scope>
    <source>
        <strain evidence="3">JCM 32226</strain>
    </source>
</reference>
<sequence>MQLEGIEHRTTQVRRPQSNGFIERLHRTLLDEHFRIKGRTTWYETVEQMQVDLESYLDHYNTKRPHQGRMMEGQTPYSMFKKGLKLIPKEQRAKVA</sequence>
<dbReference type="Gene3D" id="3.30.420.10">
    <property type="entry name" value="Ribonuclease H-like superfamily/Ribonuclease H"/>
    <property type="match status" value="1"/>
</dbReference>
<comment type="caution">
    <text evidence="2">The sequence shown here is derived from an EMBL/GenBank/DDBJ whole genome shotgun (WGS) entry which is preliminary data.</text>
</comment>
<name>A0ABP8QJU9_9GAMM</name>
<dbReference type="Proteomes" id="UP001501321">
    <property type="component" value="Unassembled WGS sequence"/>
</dbReference>
<evidence type="ECO:0000313" key="2">
    <source>
        <dbReference type="EMBL" id="GAA4503094.1"/>
    </source>
</evidence>
<dbReference type="PROSITE" id="PS50994">
    <property type="entry name" value="INTEGRASE"/>
    <property type="match status" value="1"/>
</dbReference>
<organism evidence="2 3">
    <name type="scientific">Pseudaeromonas paramecii</name>
    <dbReference type="NCBI Taxonomy" id="2138166"/>
    <lineage>
        <taxon>Bacteria</taxon>
        <taxon>Pseudomonadati</taxon>
        <taxon>Pseudomonadota</taxon>
        <taxon>Gammaproteobacteria</taxon>
        <taxon>Aeromonadales</taxon>
        <taxon>Aeromonadaceae</taxon>
        <taxon>Pseudaeromonas</taxon>
    </lineage>
</organism>
<dbReference type="InterPro" id="IPR012337">
    <property type="entry name" value="RNaseH-like_sf"/>
</dbReference>
<dbReference type="InterPro" id="IPR036397">
    <property type="entry name" value="RNaseH_sf"/>
</dbReference>
<accession>A0ABP8QJU9</accession>